<feature type="domain" description="AB hydrolase-1" evidence="1">
    <location>
        <begin position="39"/>
        <end position="248"/>
    </location>
</feature>
<dbReference type="GO" id="GO:0003824">
    <property type="term" value="F:catalytic activity"/>
    <property type="evidence" value="ECO:0007669"/>
    <property type="project" value="UniProtKB-ARBA"/>
</dbReference>
<accession>A0A562IES6</accession>
<keyword evidence="3" id="KW-1185">Reference proteome</keyword>
<dbReference type="SUPFAM" id="SSF53474">
    <property type="entry name" value="alpha/beta-Hydrolases"/>
    <property type="match status" value="1"/>
</dbReference>
<dbReference type="OrthoDB" id="63519at2"/>
<dbReference type="InterPro" id="IPR000073">
    <property type="entry name" value="AB_hydrolase_1"/>
</dbReference>
<dbReference type="EMBL" id="VLKE01000001">
    <property type="protein sequence ID" value="TWH69521.1"/>
    <property type="molecule type" value="Genomic_DNA"/>
</dbReference>
<dbReference type="RefSeq" id="WP_145776052.1">
    <property type="nucleotide sequence ID" value="NZ_BAAATQ010000263.1"/>
</dbReference>
<protein>
    <submittedName>
        <fullName evidence="2">Pimeloyl-ACP methyl ester carboxylesterase</fullName>
    </submittedName>
</protein>
<gene>
    <name evidence="2" type="ORF">JD77_04531</name>
</gene>
<sequence>MTPTTETVRSADGTVIAYERVGRGPALVMVDAASGFRGFGPMRGLAALLADRFTVFCYDRRGRGESGDTPPYTVDREVDDLRALVAEAGGSAYLFGFSSGAVLALLAAARGVPVAGLALLEPPLDFAAPPTPPGEGLAGEIAALVAAGRRGDAVAHFQRQIGVPAELVEGMRHGPLWPTLEGLAHTLVYDLTVTGCLSRAEVSAVTVPALVVHSESSDERLRGWARGVAEALPAGRLRGMAGDWHQVPEEALAPVLAEFLLGPRREEAAGPVA</sequence>
<reference evidence="2 3" key="1">
    <citation type="submission" date="2019-07" db="EMBL/GenBank/DDBJ databases">
        <title>R&amp;d 2014.</title>
        <authorList>
            <person name="Klenk H.-P."/>
        </authorList>
    </citation>
    <scope>NUCLEOTIDE SEQUENCE [LARGE SCALE GENOMIC DNA]</scope>
    <source>
        <strain evidence="2 3">DSM 43868</strain>
    </source>
</reference>
<dbReference type="AlphaFoldDB" id="A0A562IES6"/>
<evidence type="ECO:0000259" key="1">
    <source>
        <dbReference type="Pfam" id="PF12697"/>
    </source>
</evidence>
<dbReference type="Proteomes" id="UP000319825">
    <property type="component" value="Unassembled WGS sequence"/>
</dbReference>
<dbReference type="Pfam" id="PF12697">
    <property type="entry name" value="Abhydrolase_6"/>
    <property type="match status" value="1"/>
</dbReference>
<dbReference type="Gene3D" id="3.40.50.1820">
    <property type="entry name" value="alpha/beta hydrolase"/>
    <property type="match status" value="1"/>
</dbReference>
<dbReference type="InterPro" id="IPR029058">
    <property type="entry name" value="AB_hydrolase_fold"/>
</dbReference>
<comment type="caution">
    <text evidence="2">The sequence shown here is derived from an EMBL/GenBank/DDBJ whole genome shotgun (WGS) entry which is preliminary data.</text>
</comment>
<organism evidence="2 3">
    <name type="scientific">Micromonospora olivasterospora</name>
    <dbReference type="NCBI Taxonomy" id="1880"/>
    <lineage>
        <taxon>Bacteria</taxon>
        <taxon>Bacillati</taxon>
        <taxon>Actinomycetota</taxon>
        <taxon>Actinomycetes</taxon>
        <taxon>Micromonosporales</taxon>
        <taxon>Micromonosporaceae</taxon>
        <taxon>Micromonospora</taxon>
    </lineage>
</organism>
<name>A0A562IES6_MICOL</name>
<proteinExistence type="predicted"/>
<evidence type="ECO:0000313" key="3">
    <source>
        <dbReference type="Proteomes" id="UP000319825"/>
    </source>
</evidence>
<evidence type="ECO:0000313" key="2">
    <source>
        <dbReference type="EMBL" id="TWH69521.1"/>
    </source>
</evidence>